<protein>
    <submittedName>
        <fullName evidence="2">Plasmid pRiA4b ORF-3 family protein</fullName>
    </submittedName>
</protein>
<dbReference type="PANTHER" id="PTHR41878">
    <property type="entry name" value="LEXA REPRESSOR-RELATED"/>
    <property type="match status" value="1"/>
</dbReference>
<dbReference type="PANTHER" id="PTHR41878:SF1">
    <property type="entry name" value="TNPR PROTEIN"/>
    <property type="match status" value="1"/>
</dbReference>
<accession>A0ABT1NHH7</accession>
<keyword evidence="3" id="KW-1185">Reference proteome</keyword>
<dbReference type="RefSeq" id="WP_255228038.1">
    <property type="nucleotide sequence ID" value="NZ_JAJEKE010000012.1"/>
</dbReference>
<dbReference type="InterPro" id="IPR012912">
    <property type="entry name" value="Plasmid_pRiA4b_Orf3-like"/>
</dbReference>
<comment type="caution">
    <text evidence="2">The sequence shown here is derived from an EMBL/GenBank/DDBJ whole genome shotgun (WGS) entry which is preliminary data.</text>
</comment>
<dbReference type="SUPFAM" id="SSF159941">
    <property type="entry name" value="MM3350-like"/>
    <property type="match status" value="2"/>
</dbReference>
<dbReference type="Proteomes" id="UP001651880">
    <property type="component" value="Unassembled WGS sequence"/>
</dbReference>
<feature type="domain" description="Plasmid pRiA4b Orf3-like" evidence="1">
    <location>
        <begin position="43"/>
        <end position="104"/>
    </location>
</feature>
<dbReference type="EMBL" id="JAJEKE010000012">
    <property type="protein sequence ID" value="MCQ1530514.1"/>
    <property type="molecule type" value="Genomic_DNA"/>
</dbReference>
<dbReference type="InterPro" id="IPR024047">
    <property type="entry name" value="MM3350-like_sf"/>
</dbReference>
<proteinExistence type="predicted"/>
<gene>
    <name evidence="2" type="ORF">LJD61_13270</name>
</gene>
<feature type="domain" description="Plasmid pRiA4b Orf3-like" evidence="1">
    <location>
        <begin position="236"/>
        <end position="339"/>
    </location>
</feature>
<dbReference type="Pfam" id="PF07929">
    <property type="entry name" value="PRiA4_ORF3"/>
    <property type="match status" value="2"/>
</dbReference>
<name>A0ABT1NHH7_9FIRM</name>
<evidence type="ECO:0000313" key="3">
    <source>
        <dbReference type="Proteomes" id="UP001651880"/>
    </source>
</evidence>
<reference evidence="2 3" key="1">
    <citation type="submission" date="2021-10" db="EMBL/GenBank/DDBJ databases">
        <title>Lutispora strain m25 sp. nov., a thermophilic, non-spore-forming bacterium isolated from a lab-scale methanogenic bioreactor digesting anaerobic sludge.</title>
        <authorList>
            <person name="El Houari A."/>
            <person name="Mcdonald J."/>
        </authorList>
    </citation>
    <scope>NUCLEOTIDE SEQUENCE [LARGE SCALE GENOMIC DNA]</scope>
    <source>
        <strain evidence="3">m25</strain>
    </source>
</reference>
<organism evidence="2 3">
    <name type="scientific">Lutispora saccharofermentans</name>
    <dbReference type="NCBI Taxonomy" id="3024236"/>
    <lineage>
        <taxon>Bacteria</taxon>
        <taxon>Bacillati</taxon>
        <taxon>Bacillota</taxon>
        <taxon>Clostridia</taxon>
        <taxon>Lutisporales</taxon>
        <taxon>Lutisporaceae</taxon>
        <taxon>Lutispora</taxon>
    </lineage>
</organism>
<evidence type="ECO:0000313" key="2">
    <source>
        <dbReference type="EMBL" id="MCQ1530514.1"/>
    </source>
</evidence>
<evidence type="ECO:0000259" key="1">
    <source>
        <dbReference type="Pfam" id="PF07929"/>
    </source>
</evidence>
<sequence length="349" mass="40470">MRNDINETKDKITPVCLHLELKDDYLSDYQKRMLRRYGESRMGESITRDIFIPSDMPLHNLHYAIQKLFGWQNSHLRNFYLPEDVYNKLTGGTVKGWSNLVGILFQPPSEAEDDIFWDDDYQKGSISTWLKKKYTGPYSYGGIMEHPEIAKQDIQELLDRFKMLEVRESLTDYMERSKQDKNDEVRIIRRAPLVELTLEEMNSSLVIESGTESLLERLEVNKVIAAQGENIDSKELFPVTRELIYNYDFGDNWIVTITKHKDCDDLLKQNIIDEYELEEAKDTVLNKYKPVCINKDGISVLDDVGGLSGFADFLGTIYEGEDKEESADARAWARSLGWSSRKVSNKMML</sequence>
<dbReference type="Gene3D" id="3.10.290.30">
    <property type="entry name" value="MM3350-like"/>
    <property type="match status" value="1"/>
</dbReference>